<dbReference type="AlphaFoldDB" id="A0A4P9Z7D5"/>
<dbReference type="GO" id="GO:0042256">
    <property type="term" value="P:cytosolic ribosome assembly"/>
    <property type="evidence" value="ECO:0007669"/>
    <property type="project" value="TreeGrafter"/>
</dbReference>
<proteinExistence type="predicted"/>
<evidence type="ECO:0000313" key="2">
    <source>
        <dbReference type="Proteomes" id="UP000268321"/>
    </source>
</evidence>
<dbReference type="OrthoDB" id="278212at2759"/>
<keyword evidence="2" id="KW-1185">Reference proteome</keyword>
<feature type="non-terminal residue" evidence="1">
    <location>
        <position position="1"/>
    </location>
</feature>
<reference evidence="2" key="1">
    <citation type="journal article" date="2018" name="Nat. Microbiol.">
        <title>Leveraging single-cell genomics to expand the fungal tree of life.</title>
        <authorList>
            <person name="Ahrendt S.R."/>
            <person name="Quandt C.A."/>
            <person name="Ciobanu D."/>
            <person name="Clum A."/>
            <person name="Salamov A."/>
            <person name="Andreopoulos B."/>
            <person name="Cheng J.F."/>
            <person name="Woyke T."/>
            <person name="Pelin A."/>
            <person name="Henrissat B."/>
            <person name="Reynolds N.K."/>
            <person name="Benny G.L."/>
            <person name="Smith M.E."/>
            <person name="James T.Y."/>
            <person name="Grigoriev I.V."/>
        </authorList>
    </citation>
    <scope>NUCLEOTIDE SEQUENCE [LARGE SCALE GENOMIC DNA]</scope>
    <source>
        <strain evidence="2">Baker2002</strain>
    </source>
</reference>
<organism evidence="1 2">
    <name type="scientific">Metschnikowia bicuspidata</name>
    <dbReference type="NCBI Taxonomy" id="27322"/>
    <lineage>
        <taxon>Eukaryota</taxon>
        <taxon>Fungi</taxon>
        <taxon>Dikarya</taxon>
        <taxon>Ascomycota</taxon>
        <taxon>Saccharomycotina</taxon>
        <taxon>Pichiomycetes</taxon>
        <taxon>Metschnikowiaceae</taxon>
        <taxon>Metschnikowia</taxon>
    </lineage>
</organism>
<dbReference type="PANTHER" id="PTHR10826:SF1">
    <property type="entry name" value="COMPLEMENT COMPONENT 1 Q SUBCOMPONENT-BINDING PROTEIN, MITOCHONDRIAL"/>
    <property type="match status" value="1"/>
</dbReference>
<gene>
    <name evidence="1" type="ORF">METBISCDRAFT_20383</name>
</gene>
<dbReference type="Pfam" id="PF02330">
    <property type="entry name" value="MAM33"/>
    <property type="match status" value="1"/>
</dbReference>
<dbReference type="Gene3D" id="3.10.280.10">
    <property type="entry name" value="Mitochondrial glycoprotein"/>
    <property type="match status" value="1"/>
</dbReference>
<sequence length="156" mass="18117">VFFDIDEVSDVYFPSPKLQESDVAEEKFENEIADYEASFANVKVLISRPQSNDGLFFNLLLQDSEEGFLVDYFNYKPDVSEFLAQVESSSMFLSNAEYQGPRFSNLDDALQITMEKYLREKGVDMELAEFVFSYAEVKEEDSYRHLLDNVSKYLSR</sequence>
<dbReference type="GO" id="GO:0005759">
    <property type="term" value="C:mitochondrial matrix"/>
    <property type="evidence" value="ECO:0007669"/>
    <property type="project" value="InterPro"/>
</dbReference>
<dbReference type="SUPFAM" id="SSF54529">
    <property type="entry name" value="Mitochondrial glycoprotein MAM33-like"/>
    <property type="match status" value="1"/>
</dbReference>
<protein>
    <submittedName>
        <fullName evidence="1">Mitochondrial glyco protein</fullName>
    </submittedName>
</protein>
<dbReference type="Proteomes" id="UP000268321">
    <property type="component" value="Unassembled WGS sequence"/>
</dbReference>
<evidence type="ECO:0000313" key="1">
    <source>
        <dbReference type="EMBL" id="RKP28594.1"/>
    </source>
</evidence>
<accession>A0A4P9Z7D5</accession>
<name>A0A4P9Z7D5_9ASCO</name>
<dbReference type="InterPro" id="IPR003428">
    <property type="entry name" value="MAM33"/>
</dbReference>
<dbReference type="EMBL" id="ML004801">
    <property type="protein sequence ID" value="RKP28594.1"/>
    <property type="molecule type" value="Genomic_DNA"/>
</dbReference>
<dbReference type="PANTHER" id="PTHR10826">
    <property type="entry name" value="COMPLEMENT COMPONENT 1"/>
    <property type="match status" value="1"/>
</dbReference>
<dbReference type="InterPro" id="IPR036561">
    <property type="entry name" value="MAM33_sf"/>
</dbReference>